<reference evidence="3" key="1">
    <citation type="journal article" date="2011" name="Proc. Natl. Acad. Sci. U.S.A.">
        <title>Obligate biotrophy features unraveled by the genomic analysis of rust fungi.</title>
        <authorList>
            <person name="Duplessis S."/>
            <person name="Cuomo C.A."/>
            <person name="Lin Y.-C."/>
            <person name="Aerts A."/>
            <person name="Tisserant E."/>
            <person name="Veneault-Fourrey C."/>
            <person name="Joly D.L."/>
            <person name="Hacquard S."/>
            <person name="Amselem J."/>
            <person name="Cantarel B.L."/>
            <person name="Chiu R."/>
            <person name="Coutinho P.M."/>
            <person name="Feau N."/>
            <person name="Field M."/>
            <person name="Frey P."/>
            <person name="Gelhaye E."/>
            <person name="Goldberg J."/>
            <person name="Grabherr M.G."/>
            <person name="Kodira C.D."/>
            <person name="Kohler A."/>
            <person name="Kuees U."/>
            <person name="Lindquist E.A."/>
            <person name="Lucas S.M."/>
            <person name="Mago R."/>
            <person name="Mauceli E."/>
            <person name="Morin E."/>
            <person name="Murat C."/>
            <person name="Pangilinan J.L."/>
            <person name="Park R."/>
            <person name="Pearson M."/>
            <person name="Quesneville H."/>
            <person name="Rouhier N."/>
            <person name="Sakthikumar S."/>
            <person name="Salamov A.A."/>
            <person name="Schmutz J."/>
            <person name="Selles B."/>
            <person name="Shapiro H."/>
            <person name="Tanguay P."/>
            <person name="Tuskan G.A."/>
            <person name="Henrissat B."/>
            <person name="Van de Peer Y."/>
            <person name="Rouze P."/>
            <person name="Ellis J.G."/>
            <person name="Dodds P.N."/>
            <person name="Schein J.E."/>
            <person name="Zhong S."/>
            <person name="Hamelin R.C."/>
            <person name="Grigoriev I.V."/>
            <person name="Szabo L.J."/>
            <person name="Martin F."/>
        </authorList>
    </citation>
    <scope>NUCLEOTIDE SEQUENCE [LARGE SCALE GENOMIC DNA]</scope>
    <source>
        <strain evidence="3">CRL 75-36-700-3 / race SCCL</strain>
    </source>
</reference>
<dbReference type="Gene3D" id="3.30.420.10">
    <property type="entry name" value="Ribonuclease H-like superfamily/Ribonuclease H"/>
    <property type="match status" value="1"/>
</dbReference>
<dbReference type="PANTHER" id="PTHR35871">
    <property type="entry name" value="EXPRESSED PROTEIN"/>
    <property type="match status" value="1"/>
</dbReference>
<feature type="region of interest" description="Disordered" evidence="1">
    <location>
        <begin position="268"/>
        <end position="306"/>
    </location>
</feature>
<dbReference type="Proteomes" id="UP000008783">
    <property type="component" value="Unassembled WGS sequence"/>
</dbReference>
<dbReference type="KEGG" id="pgr:PGTG_20589"/>
<dbReference type="PANTHER" id="PTHR35871:SF1">
    <property type="entry name" value="CXC1-LIKE CYSTEINE CLUSTER ASSOCIATED WITH KDZ TRANSPOSASES DOMAIN-CONTAINING PROTEIN"/>
    <property type="match status" value="1"/>
</dbReference>
<dbReference type="Pfam" id="PF14223">
    <property type="entry name" value="Retrotran_gag_2"/>
    <property type="match status" value="1"/>
</dbReference>
<sequence>MSDSVAQTTTDSDALNLKVSGIVQLKPQGTDSNYLDWSFVVLLHLQSLKLAYVLKPEDATTIEPKTTTAAAKSRPSSWANDSIAVSSFIARTIHPSNLRFVRAHGTNAAAMWVSLSQAHQDFSSGGRMHWLRQLVVARLSGDDIESHIEAMAICAERLGSLVTPEKPLTVDDIHATALLTSLTDDWLPCVSALMNEDAVTSSRIVSALKAESLRRKARCDDESSVSVSKARAEPDKGRLRYNKALHCTFCNRSGHDLTVCQNAARILSDHKSSRSSAPDSSRRNDGSRFKGRSNASDRSPPQPPGHTTVVELGYDSYEDDSDFSIPERAGNAVVGLTSFPSSVSTNTVDANIDSGCSVSMTPHISTVHRCKPDSTVVRLADSSEVLATHRGSQSLPLSVDKSVPTLVVPGLHEPLLSVAGLCDKNLIVVFSAEACEFYEAGSFSSSGPIVGRGYRKGNLFYLPSNEVRSSSAVSTPSPSHGNSLLDFHIRLSHIGLKPLKRLLRQAGIVPTLANDIEHDQKGISLDTATRWMYKLGFRAQRHRKSVYYDGHEREDVVASRLKFLGDVARLRAYSKKYDGDNCDIPLLVDPEILGDNKETVFIYHDESTIHAKERPTLSWLLPGTTELRSKSLGRLIHISDFILESTGRLVLSPEQQKLHDLEFSDAATVIYPGSQGDAWWDMDQLCKQVSQKAIPIFEAAHPDCQGVFIFDCSLAHEAFGPHALRAQKMNLGPGGKQSRLRDTIIPSDNPHIPEELRGQPQTMCYPTDHPDPSLAGQPKGIKQVLTERGLWQHYCSSRIQARLPPLVLKCKTCLESGAVKEAEARASQLVKQAEAQGYFIDQEACFTKELGTTAPANLPQSKLKDCCWSQIMTSQSDFLAERSLLQTMIEDAGHICLFLPKFHCELNPIELLWAYVKADYRRQSHQCSTWKHYQALFEHSRRSCPLSTIRKFFRKIDRQHSAYALGLDGPAAQRAMKKYSSHRRIPKSAMMDLSIVGA</sequence>
<dbReference type="AlphaFoldDB" id="H6QNY5"/>
<accession>H6QNY5</accession>
<keyword evidence="3" id="KW-1185">Reference proteome</keyword>
<evidence type="ECO:0000256" key="1">
    <source>
        <dbReference type="SAM" id="MobiDB-lite"/>
    </source>
</evidence>
<dbReference type="InterPro" id="IPR036397">
    <property type="entry name" value="RNaseH_sf"/>
</dbReference>
<name>H6QNY5_PUCGT</name>
<evidence type="ECO:0000313" key="2">
    <source>
        <dbReference type="EMBL" id="EHS62464.1"/>
    </source>
</evidence>
<dbReference type="VEuPathDB" id="FungiDB:PGTG_20589"/>
<dbReference type="EMBL" id="DS178262">
    <property type="protein sequence ID" value="EHS62464.1"/>
    <property type="molecule type" value="Genomic_DNA"/>
</dbReference>
<evidence type="ECO:0008006" key="4">
    <source>
        <dbReference type="Google" id="ProtNLM"/>
    </source>
</evidence>
<protein>
    <recommendedName>
        <fullName evidence="4">Tc1-like transposase DDE domain-containing protein</fullName>
    </recommendedName>
</protein>
<evidence type="ECO:0000313" key="3">
    <source>
        <dbReference type="Proteomes" id="UP000008783"/>
    </source>
</evidence>
<organism evidence="2 3">
    <name type="scientific">Puccinia graminis f. sp. tritici (strain CRL 75-36-700-3 / race SCCL)</name>
    <name type="common">Black stem rust fungus</name>
    <dbReference type="NCBI Taxonomy" id="418459"/>
    <lineage>
        <taxon>Eukaryota</taxon>
        <taxon>Fungi</taxon>
        <taxon>Dikarya</taxon>
        <taxon>Basidiomycota</taxon>
        <taxon>Pucciniomycotina</taxon>
        <taxon>Pucciniomycetes</taxon>
        <taxon>Pucciniales</taxon>
        <taxon>Pucciniaceae</taxon>
        <taxon>Puccinia</taxon>
    </lineage>
</organism>
<dbReference type="HOGENOM" id="CLU_300177_0_0_1"/>
<proteinExistence type="predicted"/>
<dbReference type="RefSeq" id="XP_003890781.1">
    <property type="nucleotide sequence ID" value="XM_003890732.1"/>
</dbReference>
<dbReference type="GO" id="GO:0003676">
    <property type="term" value="F:nucleic acid binding"/>
    <property type="evidence" value="ECO:0007669"/>
    <property type="project" value="InterPro"/>
</dbReference>
<dbReference type="InParanoid" id="H6QNY5"/>
<dbReference type="GeneID" id="13542544"/>
<gene>
    <name evidence="2" type="ORF">PGTG_20589</name>
</gene>
<dbReference type="OrthoDB" id="2505908at2759"/>
<dbReference type="eggNOG" id="ENOG502RT6R">
    <property type="taxonomic scope" value="Eukaryota"/>
</dbReference>